<feature type="transmembrane region" description="Helical" evidence="1">
    <location>
        <begin position="106"/>
        <end position="126"/>
    </location>
</feature>
<dbReference type="Gene3D" id="3.10.310.50">
    <property type="match status" value="1"/>
</dbReference>
<keyword evidence="1" id="KW-0812">Transmembrane</keyword>
<dbReference type="EMBL" id="JACRKR010000116">
    <property type="protein sequence ID" value="MBI5078846.1"/>
    <property type="molecule type" value="Genomic_DNA"/>
</dbReference>
<evidence type="ECO:0000256" key="1">
    <source>
        <dbReference type="SAM" id="Phobius"/>
    </source>
</evidence>
<keyword evidence="1" id="KW-1133">Transmembrane helix</keyword>
<evidence type="ECO:0000313" key="3">
    <source>
        <dbReference type="EMBL" id="MBI5078846.1"/>
    </source>
</evidence>
<dbReference type="PANTHER" id="PTHR30373">
    <property type="entry name" value="UPF0603 PROTEIN YGCG"/>
    <property type="match status" value="1"/>
</dbReference>
<sequence>KLFKEWKIGKAGKDNGILILLSTDEQRVEIEVGYGLEGTINDAKAGEIIDNYMLSFFKKGQFGEGLYNGMGAIADLIKTAESQESGTEESLGGQEKGPVGPGGGGGLWGGIAVVIIIILLLLLFAFTSGRFLGLIGIIIGGGVGFLTGGMIGAIIGAVIGFMLSYGGYSGRGGFGGWGGGMSGGWGGGDFGGGRSGGGGAGRNW</sequence>
<dbReference type="PANTHER" id="PTHR30373:SF2">
    <property type="entry name" value="UPF0603 PROTEIN YGCG"/>
    <property type="match status" value="1"/>
</dbReference>
<reference evidence="3" key="1">
    <citation type="submission" date="2020-07" db="EMBL/GenBank/DDBJ databases">
        <title>Huge and variable diversity of episymbiotic CPR bacteria and DPANN archaea in groundwater ecosystems.</title>
        <authorList>
            <person name="He C.Y."/>
            <person name="Keren R."/>
            <person name="Whittaker M."/>
            <person name="Farag I.F."/>
            <person name="Doudna J."/>
            <person name="Cate J.H.D."/>
            <person name="Banfield J.F."/>
        </authorList>
    </citation>
    <scope>NUCLEOTIDE SEQUENCE</scope>
    <source>
        <strain evidence="3">NC_groundwater_1860_Pr3_B-0.1um_51_7</strain>
    </source>
</reference>
<dbReference type="AlphaFoldDB" id="A0A9D6UM80"/>
<keyword evidence="1" id="KW-0472">Membrane</keyword>
<name>A0A9D6UM80_UNCSA</name>
<evidence type="ECO:0000313" key="4">
    <source>
        <dbReference type="Proteomes" id="UP000808761"/>
    </source>
</evidence>
<feature type="transmembrane region" description="Helical" evidence="1">
    <location>
        <begin position="132"/>
        <end position="163"/>
    </location>
</feature>
<dbReference type="Pfam" id="PF04536">
    <property type="entry name" value="TPM_phosphatase"/>
    <property type="match status" value="1"/>
</dbReference>
<gene>
    <name evidence="3" type="ORF">HZB08_02370</name>
</gene>
<protein>
    <submittedName>
        <fullName evidence="3">TPM domain-containing protein</fullName>
    </submittedName>
</protein>
<comment type="caution">
    <text evidence="3">The sequence shown here is derived from an EMBL/GenBank/DDBJ whole genome shotgun (WGS) entry which is preliminary data.</text>
</comment>
<evidence type="ECO:0000259" key="2">
    <source>
        <dbReference type="Pfam" id="PF04536"/>
    </source>
</evidence>
<feature type="domain" description="TPM" evidence="2">
    <location>
        <begin position="1"/>
        <end position="75"/>
    </location>
</feature>
<accession>A0A9D6UM80</accession>
<dbReference type="Proteomes" id="UP000808761">
    <property type="component" value="Unassembled WGS sequence"/>
</dbReference>
<dbReference type="InterPro" id="IPR007621">
    <property type="entry name" value="TPM_dom"/>
</dbReference>
<proteinExistence type="predicted"/>
<organism evidence="3 4">
    <name type="scientific">Candidatus Saganbacteria bacterium</name>
    <dbReference type="NCBI Taxonomy" id="2575572"/>
    <lineage>
        <taxon>Bacteria</taxon>
        <taxon>Bacillati</taxon>
        <taxon>Saganbacteria</taxon>
    </lineage>
</organism>
<feature type="non-terminal residue" evidence="3">
    <location>
        <position position="1"/>
    </location>
</feature>